<reference evidence="3" key="1">
    <citation type="journal article" date="2020" name="Fungal Divers.">
        <title>Resolving the Mortierellaceae phylogeny through synthesis of multi-gene phylogenetics and phylogenomics.</title>
        <authorList>
            <person name="Vandepol N."/>
            <person name="Liber J."/>
            <person name="Desiro A."/>
            <person name="Na H."/>
            <person name="Kennedy M."/>
            <person name="Barry K."/>
            <person name="Grigoriev I.V."/>
            <person name="Miller A.N."/>
            <person name="O'Donnell K."/>
            <person name="Stajich J.E."/>
            <person name="Bonito G."/>
        </authorList>
    </citation>
    <scope>NUCLEOTIDE SEQUENCE</scope>
    <source>
        <strain evidence="3">NVP1</strain>
    </source>
</reference>
<keyword evidence="1" id="KW-0175">Coiled coil</keyword>
<organism evidence="3 4">
    <name type="scientific">Podila minutissima</name>
    <dbReference type="NCBI Taxonomy" id="64525"/>
    <lineage>
        <taxon>Eukaryota</taxon>
        <taxon>Fungi</taxon>
        <taxon>Fungi incertae sedis</taxon>
        <taxon>Mucoromycota</taxon>
        <taxon>Mortierellomycotina</taxon>
        <taxon>Mortierellomycetes</taxon>
        <taxon>Mortierellales</taxon>
        <taxon>Mortierellaceae</taxon>
        <taxon>Podila</taxon>
    </lineage>
</organism>
<feature type="coiled-coil region" evidence="1">
    <location>
        <begin position="114"/>
        <end position="148"/>
    </location>
</feature>
<dbReference type="Proteomes" id="UP000696485">
    <property type="component" value="Unassembled WGS sequence"/>
</dbReference>
<evidence type="ECO:0000256" key="1">
    <source>
        <dbReference type="SAM" id="Coils"/>
    </source>
</evidence>
<feature type="compositionally biased region" description="Polar residues" evidence="2">
    <location>
        <begin position="282"/>
        <end position="300"/>
    </location>
</feature>
<feature type="non-terminal residue" evidence="3">
    <location>
        <position position="1"/>
    </location>
</feature>
<feature type="region of interest" description="Disordered" evidence="2">
    <location>
        <begin position="245"/>
        <end position="300"/>
    </location>
</feature>
<dbReference type="EMBL" id="JAAAUY010002396">
    <property type="protein sequence ID" value="KAF9312540.1"/>
    <property type="molecule type" value="Genomic_DNA"/>
</dbReference>
<keyword evidence="4" id="KW-1185">Reference proteome</keyword>
<name>A0A9P5VG55_9FUNG</name>
<feature type="coiled-coil region" evidence="1">
    <location>
        <begin position="49"/>
        <end position="83"/>
    </location>
</feature>
<sequence length="300" mass="35572">RNSQLAKEEHKAQELKTKEINTMRHYHAIAHSKNVHKNHAKYIENNHLYEAQVEENQRLDHELEKIQGQLAKEEHKAQELKTKEINTMRHYHAITCSENAHKNHAKYIENNCLYEAQVEENQGLDHELEKIQGQLAKEEHKAQELKTKEINTMRHYHAITHSKNAHKNHAKLVQKECYEHLAMKAKDVGRLRAEKECFRHEEREHMEAQEKEYLKKQQNECLQQWDMDCCKQMENNHAKHVEKLQKQKAGKQQLQDEKTEKDVCDVLDKLDQEEKEKEKEMGQQSKTTSKGTKDGQTTQL</sequence>
<gene>
    <name evidence="3" type="ORF">BG006_004329</name>
</gene>
<evidence type="ECO:0000313" key="3">
    <source>
        <dbReference type="EMBL" id="KAF9312540.1"/>
    </source>
</evidence>
<proteinExistence type="predicted"/>
<protein>
    <submittedName>
        <fullName evidence="3">Uncharacterized protein</fullName>
    </submittedName>
</protein>
<comment type="caution">
    <text evidence="3">The sequence shown here is derived from an EMBL/GenBank/DDBJ whole genome shotgun (WGS) entry which is preliminary data.</text>
</comment>
<dbReference type="AlphaFoldDB" id="A0A9P5VG55"/>
<evidence type="ECO:0000256" key="2">
    <source>
        <dbReference type="SAM" id="MobiDB-lite"/>
    </source>
</evidence>
<accession>A0A9P5VG55</accession>
<feature type="non-terminal residue" evidence="3">
    <location>
        <position position="300"/>
    </location>
</feature>
<feature type="compositionally biased region" description="Basic and acidic residues" evidence="2">
    <location>
        <begin position="254"/>
        <end position="281"/>
    </location>
</feature>
<evidence type="ECO:0000313" key="4">
    <source>
        <dbReference type="Proteomes" id="UP000696485"/>
    </source>
</evidence>